<accession>U2YGQ1</accession>
<proteinExistence type="inferred from homology"/>
<dbReference type="EMBL" id="BATA01000073">
    <property type="protein sequence ID" value="GAD53521.1"/>
    <property type="molecule type" value="Genomic_DNA"/>
</dbReference>
<evidence type="ECO:0000313" key="3">
    <source>
        <dbReference type="EMBL" id="GAD53521.1"/>
    </source>
</evidence>
<reference evidence="3 4" key="1">
    <citation type="submission" date="2013-09" db="EMBL/GenBank/DDBJ databases">
        <title>Whole genome sequencing of Halarchaeum acidiphilum strain MH1-52-1.</title>
        <authorList>
            <person name="Shimane Y."/>
            <person name="Minegishi H."/>
            <person name="Nishi S."/>
            <person name="Echigo A."/>
            <person name="Shuto A."/>
            <person name="Konishi M."/>
            <person name="Ito T."/>
            <person name="Ohkuma M."/>
            <person name="Ohta Y."/>
            <person name="Nagano Y."/>
            <person name="Tsubouchi T."/>
            <person name="Mori K."/>
            <person name="Usui K."/>
            <person name="Kamekura M."/>
            <person name="Usami R."/>
            <person name="Takaki Y."/>
            <person name="Hatada Y."/>
        </authorList>
    </citation>
    <scope>NUCLEOTIDE SEQUENCE [LARGE SCALE GENOMIC DNA]</scope>
    <source>
        <strain evidence="3 4">JCM 16109</strain>
    </source>
</reference>
<organism evidence="3 4">
    <name type="scientific">Halarchaeum acidiphilum MH1-52-1</name>
    <dbReference type="NCBI Taxonomy" id="1261545"/>
    <lineage>
        <taxon>Archaea</taxon>
        <taxon>Methanobacteriati</taxon>
        <taxon>Methanobacteriota</taxon>
        <taxon>Stenosarchaea group</taxon>
        <taxon>Halobacteria</taxon>
        <taxon>Halobacteriales</taxon>
        <taxon>Halobacteriaceae</taxon>
    </lineage>
</organism>
<dbReference type="InterPro" id="IPR006016">
    <property type="entry name" value="UspA"/>
</dbReference>
<dbReference type="PANTHER" id="PTHR46268">
    <property type="entry name" value="STRESS RESPONSE PROTEIN NHAX"/>
    <property type="match status" value="1"/>
</dbReference>
<feature type="domain" description="UspA" evidence="2">
    <location>
        <begin position="18"/>
        <end position="103"/>
    </location>
</feature>
<dbReference type="eggNOG" id="arCOG03050">
    <property type="taxonomic scope" value="Archaea"/>
</dbReference>
<dbReference type="Gene3D" id="3.40.50.620">
    <property type="entry name" value="HUPs"/>
    <property type="match status" value="1"/>
</dbReference>
<evidence type="ECO:0000259" key="2">
    <source>
        <dbReference type="Pfam" id="PF00582"/>
    </source>
</evidence>
<name>U2YGQ1_9EURY</name>
<protein>
    <submittedName>
        <fullName evidence="3">Universal stress protein</fullName>
    </submittedName>
</protein>
<comment type="caution">
    <text evidence="3">The sequence shown here is derived from an EMBL/GenBank/DDBJ whole genome shotgun (WGS) entry which is preliminary data.</text>
</comment>
<sequence length="107" mass="11294">MTQATFRELEEESIKKTNKTVGLNDVREMTEGIAADAADEAGVEATPVGLVGDPADEIVSYASEHNASYTVVGGRRRSAVGKALFGSVTQSVLLDAEIPVVTVMHES</sequence>
<dbReference type="AlphaFoldDB" id="U2YGQ1"/>
<comment type="similarity">
    <text evidence="1">Belongs to the universal stress protein A family.</text>
</comment>
<dbReference type="PANTHER" id="PTHR46268:SF6">
    <property type="entry name" value="UNIVERSAL STRESS PROTEIN UP12"/>
    <property type="match status" value="1"/>
</dbReference>
<dbReference type="Pfam" id="PF00582">
    <property type="entry name" value="Usp"/>
    <property type="match status" value="1"/>
</dbReference>
<dbReference type="InterPro" id="IPR014729">
    <property type="entry name" value="Rossmann-like_a/b/a_fold"/>
</dbReference>
<keyword evidence="4" id="KW-1185">Reference proteome</keyword>
<dbReference type="SUPFAM" id="SSF52402">
    <property type="entry name" value="Adenine nucleotide alpha hydrolases-like"/>
    <property type="match status" value="1"/>
</dbReference>
<gene>
    <name evidence="3" type="ORF">MBEHAL_2281</name>
</gene>
<dbReference type="Proteomes" id="UP000016986">
    <property type="component" value="Unassembled WGS sequence"/>
</dbReference>
<dbReference type="CDD" id="cd00293">
    <property type="entry name" value="USP-like"/>
    <property type="match status" value="1"/>
</dbReference>
<evidence type="ECO:0000256" key="1">
    <source>
        <dbReference type="ARBA" id="ARBA00008791"/>
    </source>
</evidence>
<evidence type="ECO:0000313" key="4">
    <source>
        <dbReference type="Proteomes" id="UP000016986"/>
    </source>
</evidence>